<dbReference type="Gramene" id="TKW13284">
    <property type="protein sequence ID" value="TKW13284"/>
    <property type="gene ID" value="SEVIR_5G089800v2"/>
</dbReference>
<protein>
    <submittedName>
        <fullName evidence="3">Uncharacterized protein</fullName>
    </submittedName>
</protein>
<feature type="signal peptide" evidence="2">
    <location>
        <begin position="1"/>
        <end position="25"/>
    </location>
</feature>
<evidence type="ECO:0000313" key="4">
    <source>
        <dbReference type="Proteomes" id="UP000298652"/>
    </source>
</evidence>
<keyword evidence="4" id="KW-1185">Reference proteome</keyword>
<proteinExistence type="predicted"/>
<feature type="compositionally biased region" description="Low complexity" evidence="1">
    <location>
        <begin position="126"/>
        <end position="135"/>
    </location>
</feature>
<sequence>MSFKIPPVTLYTFLLFFLLFFPLSSHRRHPHSLSSTRRPGPRPRRPGELAPGGLGPWPHRPGNSPRPPRPGELALAGLGPWPRRPAPWRSSSSPPCQRRPNLLRVAVRNRPAESWRARGPASPVLGPRGAPAAARRGSRHRPSGSSRGCSRWELAQLPAEGAGERQTGHDGVEDELVRSILTDGGVTDLSGIFPSLRPARLQPNTKKKKKPSHSVPSTHPIIKEYTRRFIMEREKPFLREETKSSRAPMGQETSEPALGETVSS</sequence>
<feature type="region of interest" description="Disordered" evidence="1">
    <location>
        <begin position="187"/>
        <end position="223"/>
    </location>
</feature>
<feature type="compositionally biased region" description="Low complexity" evidence="1">
    <location>
        <begin position="87"/>
        <end position="100"/>
    </location>
</feature>
<evidence type="ECO:0000256" key="1">
    <source>
        <dbReference type="SAM" id="MobiDB-lite"/>
    </source>
</evidence>
<organism evidence="3 4">
    <name type="scientific">Setaria viridis</name>
    <name type="common">Green bristlegrass</name>
    <name type="synonym">Setaria italica subsp. viridis</name>
    <dbReference type="NCBI Taxonomy" id="4556"/>
    <lineage>
        <taxon>Eukaryota</taxon>
        <taxon>Viridiplantae</taxon>
        <taxon>Streptophyta</taxon>
        <taxon>Embryophyta</taxon>
        <taxon>Tracheophyta</taxon>
        <taxon>Spermatophyta</taxon>
        <taxon>Magnoliopsida</taxon>
        <taxon>Liliopsida</taxon>
        <taxon>Poales</taxon>
        <taxon>Poaceae</taxon>
        <taxon>PACMAD clade</taxon>
        <taxon>Panicoideae</taxon>
        <taxon>Panicodae</taxon>
        <taxon>Paniceae</taxon>
        <taxon>Cenchrinae</taxon>
        <taxon>Setaria</taxon>
    </lineage>
</organism>
<gene>
    <name evidence="3" type="ORF">SEVIR_5G089800v2</name>
</gene>
<name>A0A4U6UF96_SETVI</name>
<reference evidence="3" key="1">
    <citation type="submission" date="2019-03" db="EMBL/GenBank/DDBJ databases">
        <title>WGS assembly of Setaria viridis.</title>
        <authorList>
            <person name="Huang P."/>
            <person name="Jenkins J."/>
            <person name="Grimwood J."/>
            <person name="Barry K."/>
            <person name="Healey A."/>
            <person name="Mamidi S."/>
            <person name="Sreedasyam A."/>
            <person name="Shu S."/>
            <person name="Feldman M."/>
            <person name="Wu J."/>
            <person name="Yu Y."/>
            <person name="Chen C."/>
            <person name="Johnson J."/>
            <person name="Rokhsar D."/>
            <person name="Baxter I."/>
            <person name="Schmutz J."/>
            <person name="Brutnell T."/>
            <person name="Kellogg E."/>
        </authorList>
    </citation>
    <scope>NUCLEOTIDE SEQUENCE [LARGE SCALE GENOMIC DNA]</scope>
</reference>
<dbReference type="Proteomes" id="UP000298652">
    <property type="component" value="Chromosome 5"/>
</dbReference>
<keyword evidence="2" id="KW-0732">Signal</keyword>
<evidence type="ECO:0000256" key="2">
    <source>
        <dbReference type="SAM" id="SignalP"/>
    </source>
</evidence>
<dbReference type="AlphaFoldDB" id="A0A4U6UF96"/>
<feature type="region of interest" description="Disordered" evidence="1">
    <location>
        <begin position="27"/>
        <end position="151"/>
    </location>
</feature>
<accession>A0A4U6UF96</accession>
<evidence type="ECO:0000313" key="3">
    <source>
        <dbReference type="EMBL" id="TKW13284.1"/>
    </source>
</evidence>
<dbReference type="EMBL" id="CM016556">
    <property type="protein sequence ID" value="TKW13284.1"/>
    <property type="molecule type" value="Genomic_DNA"/>
</dbReference>
<feature type="region of interest" description="Disordered" evidence="1">
    <location>
        <begin position="238"/>
        <end position="264"/>
    </location>
</feature>
<feature type="chain" id="PRO_5020668968" evidence="2">
    <location>
        <begin position="26"/>
        <end position="264"/>
    </location>
</feature>